<proteinExistence type="predicted"/>
<protein>
    <submittedName>
        <fullName evidence="1">Thiol-disulfide oxidoreductase DCC family protein</fullName>
    </submittedName>
</protein>
<dbReference type="Proteomes" id="UP001596620">
    <property type="component" value="Unassembled WGS sequence"/>
</dbReference>
<gene>
    <name evidence="1" type="ORF">ACFQU8_00085</name>
</gene>
<evidence type="ECO:0000313" key="1">
    <source>
        <dbReference type="EMBL" id="MFC7745636.1"/>
    </source>
</evidence>
<dbReference type="RefSeq" id="WP_382357115.1">
    <property type="nucleotide sequence ID" value="NZ_JBHTGR010000001.1"/>
</dbReference>
<name>A0ABW2UPE7_9BACI</name>
<accession>A0ABW2UPE7</accession>
<dbReference type="Pfam" id="PF04134">
    <property type="entry name" value="DCC1-like"/>
    <property type="match status" value="1"/>
</dbReference>
<sequence length="116" mass="13767">MIIYYDSYCKLCSHSSVIWKKMDRRQRLHFSSFRNLDHYPKEMEQKLHVYNRGKWFKGYDAIIAISKKLPLLWLSVPILTVLKWIGLGDFVYNTIAKHRQMVPVNQCDADGCQIKS</sequence>
<dbReference type="EMBL" id="JBHTGR010000001">
    <property type="protein sequence ID" value="MFC7745636.1"/>
    <property type="molecule type" value="Genomic_DNA"/>
</dbReference>
<dbReference type="InterPro" id="IPR007263">
    <property type="entry name" value="DCC1-like"/>
</dbReference>
<evidence type="ECO:0000313" key="2">
    <source>
        <dbReference type="Proteomes" id="UP001596620"/>
    </source>
</evidence>
<reference evidence="2" key="1">
    <citation type="journal article" date="2019" name="Int. J. Syst. Evol. Microbiol.">
        <title>The Global Catalogue of Microorganisms (GCM) 10K type strain sequencing project: providing services to taxonomists for standard genome sequencing and annotation.</title>
        <authorList>
            <consortium name="The Broad Institute Genomics Platform"/>
            <consortium name="The Broad Institute Genome Sequencing Center for Infectious Disease"/>
            <person name="Wu L."/>
            <person name="Ma J."/>
        </authorList>
    </citation>
    <scope>NUCLEOTIDE SEQUENCE [LARGE SCALE GENOMIC DNA]</scope>
    <source>
        <strain evidence="2">JCM 30234</strain>
    </source>
</reference>
<organism evidence="1 2">
    <name type="scientific">Lentibacillus kimchii</name>
    <dbReference type="NCBI Taxonomy" id="1542911"/>
    <lineage>
        <taxon>Bacteria</taxon>
        <taxon>Bacillati</taxon>
        <taxon>Bacillota</taxon>
        <taxon>Bacilli</taxon>
        <taxon>Bacillales</taxon>
        <taxon>Bacillaceae</taxon>
        <taxon>Lentibacillus</taxon>
    </lineage>
</organism>
<keyword evidence="2" id="KW-1185">Reference proteome</keyword>
<comment type="caution">
    <text evidence="1">The sequence shown here is derived from an EMBL/GenBank/DDBJ whole genome shotgun (WGS) entry which is preliminary data.</text>
</comment>